<sequence length="469" mass="50120">MSMSTKRHSLPVGPRPLQLASGPVSDGPLSAVSAYSPSPLTPTSPATPNRGSRRPSSIIYNPSSRPDRGAGHRSTLSRSSSLDQRRHTVAVDRSPVTLAEKHADLLHFIAQKESKCLELRSQLAVHEGELLQLKRKWERIVSRGFTSPHNSSFASSSSGTASGSSIENSPIPTSANGGAVLDGIREGVQGVGRFIAALSPTPYSSFESVLPHATHSPSSSMSTMTTSSASKSTRLSQSSVSSIGEEPAKDEPTDDAQVLMVHDTGATPTVSPNPVFTMRQQREQLSSPDSSAEAEDAFFLANAQAATSTPADTGYSGQTDIQQQPRSRAWQWAWWRASRLYRRGLVLLSGKKWEELQRAPTFAKNSKRASLLFSDIAHALQVGPPPPSSPSPTPSMSSTSLLDDDDASMMPDAPALTPAPVAALPLSARATRQQQPQSPLSVSKSRAPPPLKQAQAPPAQDDDDDEWNW</sequence>
<comment type="caution">
    <text evidence="3">The sequence shown here is derived from an EMBL/GenBank/DDBJ whole genome shotgun (WGS) entry which is preliminary data.</text>
</comment>
<feature type="region of interest" description="Disordered" evidence="2">
    <location>
        <begin position="208"/>
        <end position="253"/>
    </location>
</feature>
<feature type="compositionally biased region" description="Low complexity" evidence="2">
    <location>
        <begin position="211"/>
        <end position="233"/>
    </location>
</feature>
<evidence type="ECO:0000313" key="4">
    <source>
        <dbReference type="Proteomes" id="UP001221142"/>
    </source>
</evidence>
<dbReference type="Proteomes" id="UP001221142">
    <property type="component" value="Unassembled WGS sequence"/>
</dbReference>
<feature type="compositionally biased region" description="Polar residues" evidence="2">
    <location>
        <begin position="54"/>
        <end position="64"/>
    </location>
</feature>
<keyword evidence="4" id="KW-1185">Reference proteome</keyword>
<evidence type="ECO:0000256" key="1">
    <source>
        <dbReference type="SAM" id="Coils"/>
    </source>
</evidence>
<feature type="compositionally biased region" description="Polar residues" evidence="2">
    <location>
        <begin position="431"/>
        <end position="444"/>
    </location>
</feature>
<name>A0AAD7C2D4_9AGAR</name>
<feature type="compositionally biased region" description="Pro residues" evidence="2">
    <location>
        <begin position="383"/>
        <end position="393"/>
    </location>
</feature>
<dbReference type="EMBL" id="JARKIF010000006">
    <property type="protein sequence ID" value="KAJ7637061.1"/>
    <property type="molecule type" value="Genomic_DNA"/>
</dbReference>
<evidence type="ECO:0000256" key="2">
    <source>
        <dbReference type="SAM" id="MobiDB-lite"/>
    </source>
</evidence>
<keyword evidence="1" id="KW-0175">Coiled coil</keyword>
<proteinExistence type="predicted"/>
<feature type="region of interest" description="Disordered" evidence="2">
    <location>
        <begin position="1"/>
        <end position="89"/>
    </location>
</feature>
<accession>A0AAD7C2D4</accession>
<feature type="region of interest" description="Disordered" evidence="2">
    <location>
        <begin position="148"/>
        <end position="178"/>
    </location>
</feature>
<organism evidence="3 4">
    <name type="scientific">Roridomyces roridus</name>
    <dbReference type="NCBI Taxonomy" id="1738132"/>
    <lineage>
        <taxon>Eukaryota</taxon>
        <taxon>Fungi</taxon>
        <taxon>Dikarya</taxon>
        <taxon>Basidiomycota</taxon>
        <taxon>Agaricomycotina</taxon>
        <taxon>Agaricomycetes</taxon>
        <taxon>Agaricomycetidae</taxon>
        <taxon>Agaricales</taxon>
        <taxon>Marasmiineae</taxon>
        <taxon>Mycenaceae</taxon>
        <taxon>Roridomyces</taxon>
    </lineage>
</organism>
<protein>
    <submittedName>
        <fullName evidence="3">Uncharacterized protein</fullName>
    </submittedName>
</protein>
<feature type="compositionally biased region" description="Low complexity" evidence="2">
    <location>
        <begin position="36"/>
        <end position="48"/>
    </location>
</feature>
<feature type="compositionally biased region" description="Low complexity" evidence="2">
    <location>
        <begin position="148"/>
        <end position="169"/>
    </location>
</feature>
<dbReference type="AlphaFoldDB" id="A0AAD7C2D4"/>
<feature type="region of interest" description="Disordered" evidence="2">
    <location>
        <begin position="379"/>
        <end position="469"/>
    </location>
</feature>
<feature type="coiled-coil region" evidence="1">
    <location>
        <begin position="109"/>
        <end position="136"/>
    </location>
</feature>
<gene>
    <name evidence="3" type="ORF">FB45DRAFT_454532</name>
</gene>
<reference evidence="3" key="1">
    <citation type="submission" date="2023-03" db="EMBL/GenBank/DDBJ databases">
        <title>Massive genome expansion in bonnet fungi (Mycena s.s.) driven by repeated elements and novel gene families across ecological guilds.</title>
        <authorList>
            <consortium name="Lawrence Berkeley National Laboratory"/>
            <person name="Harder C.B."/>
            <person name="Miyauchi S."/>
            <person name="Viragh M."/>
            <person name="Kuo A."/>
            <person name="Thoen E."/>
            <person name="Andreopoulos B."/>
            <person name="Lu D."/>
            <person name="Skrede I."/>
            <person name="Drula E."/>
            <person name="Henrissat B."/>
            <person name="Morin E."/>
            <person name="Kohler A."/>
            <person name="Barry K."/>
            <person name="LaButti K."/>
            <person name="Morin E."/>
            <person name="Salamov A."/>
            <person name="Lipzen A."/>
            <person name="Mereny Z."/>
            <person name="Hegedus B."/>
            <person name="Baldrian P."/>
            <person name="Stursova M."/>
            <person name="Weitz H."/>
            <person name="Taylor A."/>
            <person name="Grigoriev I.V."/>
            <person name="Nagy L.G."/>
            <person name="Martin F."/>
            <person name="Kauserud H."/>
        </authorList>
    </citation>
    <scope>NUCLEOTIDE SEQUENCE</scope>
    <source>
        <strain evidence="3">9284</strain>
    </source>
</reference>
<evidence type="ECO:0000313" key="3">
    <source>
        <dbReference type="EMBL" id="KAJ7637061.1"/>
    </source>
</evidence>
<feature type="compositionally biased region" description="Acidic residues" evidence="2">
    <location>
        <begin position="460"/>
        <end position="469"/>
    </location>
</feature>
<feature type="compositionally biased region" description="Low complexity" evidence="2">
    <location>
        <begin position="408"/>
        <end position="430"/>
    </location>
</feature>